<reference evidence="9" key="1">
    <citation type="journal article" date="2019" name="Int. J. Syst. Evol. Microbiol.">
        <title>The Global Catalogue of Microorganisms (GCM) 10K type strain sequencing project: providing services to taxonomists for standard genome sequencing and annotation.</title>
        <authorList>
            <consortium name="The Broad Institute Genomics Platform"/>
            <consortium name="The Broad Institute Genome Sequencing Center for Infectious Disease"/>
            <person name="Wu L."/>
            <person name="Ma J."/>
        </authorList>
    </citation>
    <scope>NUCLEOTIDE SEQUENCE [LARGE SCALE GENOMIC DNA]</scope>
    <source>
        <strain evidence="9">JCM 16540</strain>
    </source>
</reference>
<gene>
    <name evidence="8" type="ORF">GCM10022197_29890</name>
</gene>
<evidence type="ECO:0000259" key="7">
    <source>
        <dbReference type="Pfam" id="PF13087"/>
    </source>
</evidence>
<evidence type="ECO:0000256" key="4">
    <source>
        <dbReference type="ARBA" id="ARBA00022806"/>
    </source>
</evidence>
<protein>
    <recommendedName>
        <fullName evidence="10">AAA domain-containing protein</fullName>
    </recommendedName>
</protein>
<dbReference type="InterPro" id="IPR041677">
    <property type="entry name" value="DNA2/NAM7_AAA_11"/>
</dbReference>
<evidence type="ECO:0000256" key="2">
    <source>
        <dbReference type="ARBA" id="ARBA00022741"/>
    </source>
</evidence>
<accession>A0ABP6XRJ2</accession>
<dbReference type="Proteomes" id="UP001500767">
    <property type="component" value="Unassembled WGS sequence"/>
</dbReference>
<feature type="domain" description="DNA2/NAM7 helicase helicase" evidence="6">
    <location>
        <begin position="8"/>
        <end position="197"/>
    </location>
</feature>
<dbReference type="PANTHER" id="PTHR43788">
    <property type="entry name" value="DNA2/NAM7 HELICASE FAMILY MEMBER"/>
    <property type="match status" value="1"/>
</dbReference>
<dbReference type="PANTHER" id="PTHR43788:SF8">
    <property type="entry name" value="DNA-BINDING PROTEIN SMUBP-2"/>
    <property type="match status" value="1"/>
</dbReference>
<evidence type="ECO:0000256" key="1">
    <source>
        <dbReference type="ARBA" id="ARBA00007913"/>
    </source>
</evidence>
<proteinExistence type="inferred from homology"/>
<comment type="similarity">
    <text evidence="1">Belongs to the DNA2/NAM7 helicase family.</text>
</comment>
<evidence type="ECO:0000313" key="8">
    <source>
        <dbReference type="EMBL" id="GAA3571418.1"/>
    </source>
</evidence>
<dbReference type="Gene3D" id="3.40.50.300">
    <property type="entry name" value="P-loop containing nucleotide triphosphate hydrolases"/>
    <property type="match status" value="2"/>
</dbReference>
<evidence type="ECO:0000256" key="3">
    <source>
        <dbReference type="ARBA" id="ARBA00022801"/>
    </source>
</evidence>
<dbReference type="InterPro" id="IPR050534">
    <property type="entry name" value="Coronavir_polyprotein_1ab"/>
</dbReference>
<evidence type="ECO:0000256" key="5">
    <source>
        <dbReference type="ARBA" id="ARBA00022840"/>
    </source>
</evidence>
<keyword evidence="5" id="KW-0067">ATP-binding</keyword>
<dbReference type="SUPFAM" id="SSF52540">
    <property type="entry name" value="P-loop containing nucleoside triphosphate hydrolases"/>
    <property type="match status" value="1"/>
</dbReference>
<name>A0ABP6XRJ2_9ACTN</name>
<dbReference type="Pfam" id="PF13086">
    <property type="entry name" value="AAA_11"/>
    <property type="match status" value="1"/>
</dbReference>
<keyword evidence="9" id="KW-1185">Reference proteome</keyword>
<keyword evidence="2" id="KW-0547">Nucleotide-binding</keyword>
<dbReference type="Pfam" id="PF13087">
    <property type="entry name" value="AAA_12"/>
    <property type="match status" value="1"/>
</dbReference>
<dbReference type="InterPro" id="IPR027417">
    <property type="entry name" value="P-loop_NTPase"/>
</dbReference>
<sequence length="625" mass="67553">MLAEMYAGRRRVLLTGPTNTAVDVALEAVLRQIGEYELGSIVRVGQPALATLRQLQTPVLANELVDLRSAPLQKSQDDASEDLDSLRARHKELSRADGDAPEIRSIEVRIAEHQAFQRELDRIRADARRAVAINARLVAATAHQTLLSTLKGQTFDVVVIDEASMLPASLAALAAGAGRGHTIVAGDFRQLPPVVVSDEPNARRWLGRSAFEAAGIDRRVLRGDPPTNLVALKLQHRMPPRLADAISAGFYRENPLESAPSVFERRGEAGVSSWGPIVRIDTSSLRPRVAKRGGTGSRYNLMHAILIAAVLNNRELVGSAPALISPFAPQARLLEALVPEGGAEGEASTVHRFQGGERDVVVVDAVDSAAGALKLHPWFAEGNDGTTGARLVNVAASRARERLILVADFDRVHRSRGKDDALARSYRAAQREADALHPGEVVSPEVLFRQPDLASLRSDLESAQHRIEIWSQRVDKEAMVDLIRPLLGAASRGVQVTFWFEPDGQTDVPVALTPLQRSEVMLRPCRPIRESSAVVDDTVWAASGPLLSAAAGHSMRPENSPLAEAVRRITRRRELGGSAATGDAAGTCGRCGRLLVRLEARHVMAGCLSCDRPRLGGREKSKGRV</sequence>
<evidence type="ECO:0000313" key="9">
    <source>
        <dbReference type="Proteomes" id="UP001500767"/>
    </source>
</evidence>
<keyword evidence="4" id="KW-0347">Helicase</keyword>
<dbReference type="InterPro" id="IPR041679">
    <property type="entry name" value="DNA2/NAM7-like_C"/>
</dbReference>
<comment type="caution">
    <text evidence="8">The sequence shown here is derived from an EMBL/GenBank/DDBJ whole genome shotgun (WGS) entry which is preliminary data.</text>
</comment>
<dbReference type="EMBL" id="BAAAYR010000004">
    <property type="protein sequence ID" value="GAA3571418.1"/>
    <property type="molecule type" value="Genomic_DNA"/>
</dbReference>
<feature type="domain" description="DNA2/NAM7 helicase-like C-terminal" evidence="7">
    <location>
        <begin position="226"/>
        <end position="408"/>
    </location>
</feature>
<evidence type="ECO:0008006" key="10">
    <source>
        <dbReference type="Google" id="ProtNLM"/>
    </source>
</evidence>
<evidence type="ECO:0000259" key="6">
    <source>
        <dbReference type="Pfam" id="PF13086"/>
    </source>
</evidence>
<organism evidence="8 9">
    <name type="scientific">Microlunatus spumicola</name>
    <dbReference type="NCBI Taxonomy" id="81499"/>
    <lineage>
        <taxon>Bacteria</taxon>
        <taxon>Bacillati</taxon>
        <taxon>Actinomycetota</taxon>
        <taxon>Actinomycetes</taxon>
        <taxon>Propionibacteriales</taxon>
        <taxon>Propionibacteriaceae</taxon>
        <taxon>Microlunatus</taxon>
    </lineage>
</organism>
<keyword evidence="3" id="KW-0378">Hydrolase</keyword>